<proteinExistence type="predicted"/>
<sequence>MHNILKEISERAILLNEFEFPEVNVQTKWLGTDAASKKEIAKTEKRLQTKLPDDYINFISSTNGFPAVTNVGITFLPIEKIDYLKNLDVSLIEIWSEFEELKETSLALEKSILVGGLEEEQSFLLIPPYGKHKKWRYWHFAAWNPGEQPFKSLDAYFLHELKFLKKATKGLKFPKPKHVIDYTLRDCIFQCEWKEALVLSEELFNNQRVYPYCDSLLDLLKLYLICSSKMNRYDEAEKYFQQLITNTGLEINENDILAAFKSAANQKKPIAARFDNYQYYPKEKNITSRELEQQISEYRKDLLKPNNSPDRVNYELYFLFEYGDSEDFITKYEVNIELVSFEQHLRAASIYSLTNKKIQSKESVIQYWNQMFKYRPFEPFFNSNILGTMDEDFLKNTYLKYQ</sequence>
<keyword evidence="3" id="KW-1185">Reference proteome</keyword>
<dbReference type="SMART" id="SM00860">
    <property type="entry name" value="SMI1_KNR4"/>
    <property type="match status" value="1"/>
</dbReference>
<evidence type="ECO:0000259" key="1">
    <source>
        <dbReference type="SMART" id="SM00860"/>
    </source>
</evidence>
<dbReference type="KEGG" id="lacs:H4075_21555"/>
<evidence type="ECO:0000313" key="3">
    <source>
        <dbReference type="Proteomes" id="UP000515344"/>
    </source>
</evidence>
<organism evidence="2 3">
    <name type="scientific">Lacibacter sediminis</name>
    <dbReference type="NCBI Taxonomy" id="2760713"/>
    <lineage>
        <taxon>Bacteria</taxon>
        <taxon>Pseudomonadati</taxon>
        <taxon>Bacteroidota</taxon>
        <taxon>Chitinophagia</taxon>
        <taxon>Chitinophagales</taxon>
        <taxon>Chitinophagaceae</taxon>
        <taxon>Lacibacter</taxon>
    </lineage>
</organism>
<reference evidence="3" key="1">
    <citation type="submission" date="2020-08" db="EMBL/GenBank/DDBJ databases">
        <title>Lacibacter sp. S13-6-6 genome sequencing.</title>
        <authorList>
            <person name="Jin L."/>
        </authorList>
    </citation>
    <scope>NUCLEOTIDE SEQUENCE [LARGE SCALE GENOMIC DNA]</scope>
    <source>
        <strain evidence="3">S13-6-6</strain>
    </source>
</reference>
<feature type="domain" description="Knr4/Smi1-like" evidence="1">
    <location>
        <begin position="34"/>
        <end position="159"/>
    </location>
</feature>
<dbReference type="InterPro" id="IPR018958">
    <property type="entry name" value="Knr4/Smi1-like_dom"/>
</dbReference>
<dbReference type="InterPro" id="IPR037883">
    <property type="entry name" value="Knr4/Smi1-like_sf"/>
</dbReference>
<evidence type="ECO:0000313" key="2">
    <source>
        <dbReference type="EMBL" id="QNA44610.1"/>
    </source>
</evidence>
<name>A0A7G5XGK7_9BACT</name>
<accession>A0A7G5XGK7</accession>
<dbReference type="Pfam" id="PF09346">
    <property type="entry name" value="SMI1_KNR4"/>
    <property type="match status" value="1"/>
</dbReference>
<dbReference type="EMBL" id="CP060007">
    <property type="protein sequence ID" value="QNA44610.1"/>
    <property type="molecule type" value="Genomic_DNA"/>
</dbReference>
<protein>
    <submittedName>
        <fullName evidence="2">SMI1/KNR4 family protein</fullName>
    </submittedName>
</protein>
<dbReference type="AlphaFoldDB" id="A0A7G5XGK7"/>
<dbReference type="Proteomes" id="UP000515344">
    <property type="component" value="Chromosome"/>
</dbReference>
<dbReference type="Gene3D" id="3.40.1580.10">
    <property type="entry name" value="SMI1/KNR4-like"/>
    <property type="match status" value="1"/>
</dbReference>
<dbReference type="RefSeq" id="WP_182802950.1">
    <property type="nucleotide sequence ID" value="NZ_CP060007.1"/>
</dbReference>
<dbReference type="SUPFAM" id="SSF160631">
    <property type="entry name" value="SMI1/KNR4-like"/>
    <property type="match status" value="1"/>
</dbReference>
<gene>
    <name evidence="2" type="ORF">H4075_21555</name>
</gene>